<proteinExistence type="predicted"/>
<accession>Q7VGG5</accession>
<keyword evidence="2" id="KW-1185">Reference proteome</keyword>
<sequence>MKYGVIVKCLTLCSILMYGMQKTPIKYFSNDVQPNEALQEVAKTRQDLLYEVAGVKIPKPKDPREGLYALVNVGVVFTPSLGSSSMLGIETGYDFIFGKHHSLRIFGFFDRTNYGAFGDFEFDANKPNKMQIYRGGFSAEYRIYATRYIGFRMRLGSFGAYSFSRTDSAALPTLSTKRTKWFYPTFAFGPIFIYGKHHELFVGYDLLDYEKERGMSVNYLKYSYKF</sequence>
<reference evidence="1 2" key="1">
    <citation type="journal article" date="2003" name="Proc. Natl. Acad. Sci. U.S.A.">
        <title>The complete genome sequence of the carcinogenic bacterium Helicobacter hepaticus.</title>
        <authorList>
            <person name="Suerbaum S."/>
            <person name="Josenhans C."/>
            <person name="Sterzenbach T."/>
            <person name="Drescher B."/>
            <person name="Brandt P."/>
            <person name="Bell M."/>
            <person name="Droege M."/>
            <person name="Fartmann B."/>
            <person name="Fischer H.-P."/>
            <person name="Ge Z."/>
            <person name="Hoerster A."/>
            <person name="Holland R."/>
            <person name="Klein K."/>
            <person name="Koenig J."/>
            <person name="Macko L."/>
            <person name="Mendz G.L."/>
            <person name="Nyakatura G."/>
            <person name="Schauer D.B."/>
            <person name="Shen Z."/>
            <person name="Weber J."/>
            <person name="Frosch M."/>
            <person name="Fox J.G."/>
        </authorList>
    </citation>
    <scope>NUCLEOTIDE SEQUENCE [LARGE SCALE GENOMIC DNA]</scope>
    <source>
        <strain evidence="2">ATCC 51449 / 3B1</strain>
    </source>
</reference>
<evidence type="ECO:0000313" key="1">
    <source>
        <dbReference type="EMBL" id="AAP77953.1"/>
    </source>
</evidence>
<evidence type="ECO:0000313" key="2">
    <source>
        <dbReference type="Proteomes" id="UP000002495"/>
    </source>
</evidence>
<dbReference type="Proteomes" id="UP000002495">
    <property type="component" value="Chromosome"/>
</dbReference>
<dbReference type="STRING" id="235279.HH_1356"/>
<dbReference type="OrthoDB" id="5328715at2"/>
<organism evidence="1 2">
    <name type="scientific">Helicobacter hepaticus (strain ATCC 51449 / 3B1)</name>
    <dbReference type="NCBI Taxonomy" id="235279"/>
    <lineage>
        <taxon>Bacteria</taxon>
        <taxon>Pseudomonadati</taxon>
        <taxon>Campylobacterota</taxon>
        <taxon>Epsilonproteobacteria</taxon>
        <taxon>Campylobacterales</taxon>
        <taxon>Helicobacteraceae</taxon>
        <taxon>Helicobacter</taxon>
    </lineage>
</organism>
<dbReference type="RefSeq" id="WP_011116196.1">
    <property type="nucleotide sequence ID" value="NC_004917.1"/>
</dbReference>
<dbReference type="HOGENOM" id="CLU_1223347_0_0_7"/>
<dbReference type="EMBL" id="AE017125">
    <property type="protein sequence ID" value="AAP77953.1"/>
    <property type="molecule type" value="Genomic_DNA"/>
</dbReference>
<evidence type="ECO:0008006" key="3">
    <source>
        <dbReference type="Google" id="ProtNLM"/>
    </source>
</evidence>
<protein>
    <recommendedName>
        <fullName evidence="3">Outer membrane protein beta-barrel domain-containing protein</fullName>
    </recommendedName>
</protein>
<dbReference type="KEGG" id="hhe:HH_1356"/>
<gene>
    <name evidence="1" type="ordered locus">HH_1356</name>
</gene>
<dbReference type="AlphaFoldDB" id="Q7VGG5"/>
<name>Q7VGG5_HELHP</name>